<feature type="domain" description="Integrase core" evidence="1">
    <location>
        <begin position="12"/>
        <end position="60"/>
    </location>
</feature>
<keyword evidence="3" id="KW-1185">Reference proteome</keyword>
<dbReference type="EMBL" id="JAHRIP010065974">
    <property type="protein sequence ID" value="MEQ2305993.1"/>
    <property type="molecule type" value="Genomic_DNA"/>
</dbReference>
<dbReference type="Proteomes" id="UP001469553">
    <property type="component" value="Unassembled WGS sequence"/>
</dbReference>
<accession>A0ABV0ZIC9</accession>
<evidence type="ECO:0000259" key="1">
    <source>
        <dbReference type="Pfam" id="PF24764"/>
    </source>
</evidence>
<comment type="caution">
    <text evidence="2">The sequence shown here is derived from an EMBL/GenBank/DDBJ whole genome shotgun (WGS) entry which is preliminary data.</text>
</comment>
<organism evidence="2 3">
    <name type="scientific">Ameca splendens</name>
    <dbReference type="NCBI Taxonomy" id="208324"/>
    <lineage>
        <taxon>Eukaryota</taxon>
        <taxon>Metazoa</taxon>
        <taxon>Chordata</taxon>
        <taxon>Craniata</taxon>
        <taxon>Vertebrata</taxon>
        <taxon>Euteleostomi</taxon>
        <taxon>Actinopterygii</taxon>
        <taxon>Neopterygii</taxon>
        <taxon>Teleostei</taxon>
        <taxon>Neoteleostei</taxon>
        <taxon>Acanthomorphata</taxon>
        <taxon>Ovalentaria</taxon>
        <taxon>Atherinomorphae</taxon>
        <taxon>Cyprinodontiformes</taxon>
        <taxon>Goodeidae</taxon>
        <taxon>Ameca</taxon>
    </lineage>
</organism>
<proteinExistence type="predicted"/>
<evidence type="ECO:0000313" key="2">
    <source>
        <dbReference type="EMBL" id="MEQ2305993.1"/>
    </source>
</evidence>
<sequence>MFFITLKKRVTSNVAHFFCCHYVFLPRLPDDLDTFHSGWDNHPLQTESNTTPNQLWVLGRTHHLIPEPTNSLTEGVQIPEIEWEDNGFPPQDHSGVTVQNANLELADE</sequence>
<gene>
    <name evidence="2" type="ORF">AMECASPLE_003555</name>
</gene>
<reference evidence="2 3" key="1">
    <citation type="submission" date="2021-06" db="EMBL/GenBank/DDBJ databases">
        <authorList>
            <person name="Palmer J.M."/>
        </authorList>
    </citation>
    <scope>NUCLEOTIDE SEQUENCE [LARGE SCALE GENOMIC DNA]</scope>
    <source>
        <strain evidence="2 3">AS_MEX2019</strain>
        <tissue evidence="2">Muscle</tissue>
    </source>
</reference>
<dbReference type="InterPro" id="IPR058913">
    <property type="entry name" value="Integrase_dom_put"/>
</dbReference>
<dbReference type="Pfam" id="PF24764">
    <property type="entry name" value="rva_4"/>
    <property type="match status" value="1"/>
</dbReference>
<protein>
    <recommendedName>
        <fullName evidence="1">Integrase core domain-containing protein</fullName>
    </recommendedName>
</protein>
<name>A0ABV0ZIC9_9TELE</name>
<evidence type="ECO:0000313" key="3">
    <source>
        <dbReference type="Proteomes" id="UP001469553"/>
    </source>
</evidence>